<dbReference type="EMBL" id="KT184391">
    <property type="protein sequence ID" value="AKY03730.1"/>
    <property type="molecule type" value="Genomic_DNA"/>
</dbReference>
<evidence type="ECO:0000313" key="3">
    <source>
        <dbReference type="Proteomes" id="UP000201933"/>
    </source>
</evidence>
<feature type="region of interest" description="Disordered" evidence="1">
    <location>
        <begin position="1"/>
        <end position="21"/>
    </location>
</feature>
<dbReference type="GeneID" id="26628158"/>
<gene>
    <name evidence="2" type="ORF">SEA_LANNISTER_48</name>
</gene>
<proteinExistence type="predicted"/>
<sequence length="96" mass="10399">MSETAPEQEVPSEESAAKERKHQVINTLYQQAEEAIAYLDAGIDQSLAYLAKAAPTPEEKDAQIAALSDLAAYSAGTLKRLIVVLGEMTRRPVNLV</sequence>
<dbReference type="Proteomes" id="UP000201933">
    <property type="component" value="Segment"/>
</dbReference>
<organism evidence="2 3">
    <name type="scientific">Streptomyces phage Lannister</name>
    <dbReference type="NCBI Taxonomy" id="1674927"/>
    <lineage>
        <taxon>Viruses</taxon>
        <taxon>Duplodnaviria</taxon>
        <taxon>Heunggongvirae</taxon>
        <taxon>Uroviricota</taxon>
        <taxon>Caudoviricetes</taxon>
        <taxon>Arquatrovirinae</taxon>
        <taxon>Likavirus</taxon>
        <taxon>Likavirus lannister</taxon>
    </lineage>
</organism>
<dbReference type="RefSeq" id="YP_009200988.1">
    <property type="nucleotide sequence ID" value="NC_028827.1"/>
</dbReference>
<keyword evidence="3" id="KW-1185">Reference proteome</keyword>
<accession>A0A0K1Y9E5</accession>
<reference evidence="2 3" key="1">
    <citation type="submission" date="2015-06" db="EMBL/GenBank/DDBJ databases">
        <authorList>
            <person name="Johnson F."/>
            <person name="Tran D."/>
            <person name="Clark G.T."/>
            <person name="Lara A."/>
            <person name="Mehany M."/>
            <person name="Saenz O."/>
            <person name="Layton S.R."/>
            <person name="Bhuiyan S."/>
            <person name="Donegan-Quick R."/>
            <person name="Benjamin R.C."/>
            <person name="Hughes L.E."/>
            <person name="Bradley K.W."/>
            <person name="Asai D.J."/>
            <person name="Bowman C.A."/>
            <person name="Russell D.A."/>
            <person name="Pope W.H."/>
            <person name="Jacobs-Sera D."/>
            <person name="Hendrix R.W."/>
            <person name="Hatfull G.F."/>
        </authorList>
    </citation>
    <scope>NUCLEOTIDE SEQUENCE [LARGE SCALE GENOMIC DNA]</scope>
</reference>
<evidence type="ECO:0000256" key="1">
    <source>
        <dbReference type="SAM" id="MobiDB-lite"/>
    </source>
</evidence>
<name>A0A0K1Y9E5_9CAUD</name>
<evidence type="ECO:0000313" key="2">
    <source>
        <dbReference type="EMBL" id="AKY03730.1"/>
    </source>
</evidence>
<protein>
    <submittedName>
        <fullName evidence="2">Uncharacterized protein</fullName>
    </submittedName>
</protein>
<dbReference type="OrthoDB" id="23073at10239"/>
<dbReference type="KEGG" id="vg:26628158"/>